<sequence>MDRWWPSSKTCSACGWQNPRLTLADRTFHCTNCGLGIDRDLNAARNIAQHAVAAAQCPVAPGRGETPNACGASMRPPSPRAGRQEVMKREDTVLPRPVPPQRSDPLTLFTLNDIGHETANRP</sequence>
<reference evidence="4" key="1">
    <citation type="submission" date="2022-06" db="EMBL/GenBank/DDBJ databases">
        <title>WGS of actinobacteria.</title>
        <authorList>
            <person name="Thawai C."/>
        </authorList>
    </citation>
    <scope>NUCLEOTIDE SEQUENCE</scope>
    <source>
        <strain evidence="4">DSM 42010</strain>
    </source>
</reference>
<protein>
    <submittedName>
        <fullName evidence="4">Transposase</fullName>
    </submittedName>
</protein>
<evidence type="ECO:0000259" key="3">
    <source>
        <dbReference type="Pfam" id="PF07282"/>
    </source>
</evidence>
<keyword evidence="1" id="KW-0238">DNA-binding</keyword>
<evidence type="ECO:0000256" key="2">
    <source>
        <dbReference type="SAM" id="MobiDB-lite"/>
    </source>
</evidence>
<dbReference type="EMBL" id="JANIIC010000048">
    <property type="protein sequence ID" value="MCQ8833738.1"/>
    <property type="molecule type" value="Genomic_DNA"/>
</dbReference>
<evidence type="ECO:0000313" key="4">
    <source>
        <dbReference type="EMBL" id="MCQ8833738.1"/>
    </source>
</evidence>
<dbReference type="InterPro" id="IPR010095">
    <property type="entry name" value="Cas12f1-like_TNB"/>
</dbReference>
<feature type="region of interest" description="Disordered" evidence="2">
    <location>
        <begin position="60"/>
        <end position="122"/>
    </location>
</feature>
<organism evidence="4 5">
    <name type="scientific">Streptomyces malaysiensis subsp. samsunensis</name>
    <dbReference type="NCBI Taxonomy" id="459658"/>
    <lineage>
        <taxon>Bacteria</taxon>
        <taxon>Bacillati</taxon>
        <taxon>Actinomycetota</taxon>
        <taxon>Actinomycetes</taxon>
        <taxon>Kitasatosporales</taxon>
        <taxon>Streptomycetaceae</taxon>
        <taxon>Streptomyces</taxon>
        <taxon>Streptomyces violaceusniger group</taxon>
    </lineage>
</organism>
<dbReference type="AlphaFoldDB" id="A0A9X2M2D0"/>
<feature type="domain" description="Cas12f1-like TNB" evidence="3">
    <location>
        <begin position="2"/>
        <end position="47"/>
    </location>
</feature>
<dbReference type="GO" id="GO:0003677">
    <property type="term" value="F:DNA binding"/>
    <property type="evidence" value="ECO:0007669"/>
    <property type="project" value="UniProtKB-KW"/>
</dbReference>
<dbReference type="Proteomes" id="UP001142400">
    <property type="component" value="Unassembled WGS sequence"/>
</dbReference>
<name>A0A9X2M2D0_STRMQ</name>
<proteinExistence type="predicted"/>
<evidence type="ECO:0000313" key="5">
    <source>
        <dbReference type="Proteomes" id="UP001142400"/>
    </source>
</evidence>
<comment type="caution">
    <text evidence="4">The sequence shown here is derived from an EMBL/GenBank/DDBJ whole genome shotgun (WGS) entry which is preliminary data.</text>
</comment>
<evidence type="ECO:0000256" key="1">
    <source>
        <dbReference type="ARBA" id="ARBA00023125"/>
    </source>
</evidence>
<keyword evidence="5" id="KW-1185">Reference proteome</keyword>
<feature type="compositionally biased region" description="Basic and acidic residues" evidence="2">
    <location>
        <begin position="82"/>
        <end position="93"/>
    </location>
</feature>
<accession>A0A9X2M2D0</accession>
<gene>
    <name evidence="4" type="ORF">NQU54_32980</name>
</gene>
<dbReference type="Pfam" id="PF07282">
    <property type="entry name" value="Cas12f1-like_TNB"/>
    <property type="match status" value="1"/>
</dbReference>